<accession>A0A974PM88</accession>
<reference evidence="1 2" key="1">
    <citation type="submission" date="2020-10" db="EMBL/GenBank/DDBJ databases">
        <title>Degradation of 1,4-Dioxane by Xanthobacter sp. YN2, via a Novel Group-2 Soluble Di-Iron Monooxygenase.</title>
        <authorList>
            <person name="Ma F."/>
            <person name="Wang Y."/>
            <person name="Yang J."/>
            <person name="Guo H."/>
            <person name="Su D."/>
            <person name="Yu L."/>
        </authorList>
    </citation>
    <scope>NUCLEOTIDE SEQUENCE [LARGE SCALE GENOMIC DNA]</scope>
    <source>
        <strain evidence="1 2">YN2</strain>
    </source>
</reference>
<evidence type="ECO:0000313" key="2">
    <source>
        <dbReference type="Proteomes" id="UP000596427"/>
    </source>
</evidence>
<name>A0A974PM88_9HYPH</name>
<keyword evidence="2" id="KW-1185">Reference proteome</keyword>
<sequence>MKVTFLDIEMDDMQKALHLVRSYVTNGYADEGRNARRNAVIYAPKANAARCQGDDWQASVWGNRNHVRVAFANEEADHGRE</sequence>
<gene>
    <name evidence="1" type="ORF">EZH22_24700</name>
</gene>
<proteinExistence type="predicted"/>
<protein>
    <submittedName>
        <fullName evidence="1">Uncharacterized protein</fullName>
    </submittedName>
</protein>
<dbReference type="EMBL" id="CP063362">
    <property type="protein sequence ID" value="QRG06149.1"/>
    <property type="molecule type" value="Genomic_DNA"/>
</dbReference>
<organism evidence="1 2">
    <name type="scientific">Xanthobacter dioxanivorans</name>
    <dbReference type="NCBI Taxonomy" id="2528964"/>
    <lineage>
        <taxon>Bacteria</taxon>
        <taxon>Pseudomonadati</taxon>
        <taxon>Pseudomonadota</taxon>
        <taxon>Alphaproteobacteria</taxon>
        <taxon>Hyphomicrobiales</taxon>
        <taxon>Xanthobacteraceae</taxon>
        <taxon>Xanthobacter</taxon>
    </lineage>
</organism>
<dbReference type="KEGG" id="xdi:EZH22_24700"/>
<evidence type="ECO:0000313" key="1">
    <source>
        <dbReference type="EMBL" id="QRG06149.1"/>
    </source>
</evidence>
<dbReference type="AlphaFoldDB" id="A0A974PM88"/>
<dbReference type="RefSeq" id="WP_203193028.1">
    <property type="nucleotide sequence ID" value="NZ_CP063362.1"/>
</dbReference>
<dbReference type="Proteomes" id="UP000596427">
    <property type="component" value="Chromosome"/>
</dbReference>